<name>A0ABS2STS9_9BACI</name>
<dbReference type="PANTHER" id="PTHR43358:SF4">
    <property type="entry name" value="ALPHA_BETA HYDROLASE FOLD-1 DOMAIN-CONTAINING PROTEIN"/>
    <property type="match status" value="1"/>
</dbReference>
<dbReference type="InterPro" id="IPR052920">
    <property type="entry name" value="DNA-binding_regulatory"/>
</dbReference>
<organism evidence="3 4">
    <name type="scientific">Shouchella xiaoxiensis</name>
    <dbReference type="NCBI Taxonomy" id="766895"/>
    <lineage>
        <taxon>Bacteria</taxon>
        <taxon>Bacillati</taxon>
        <taxon>Bacillota</taxon>
        <taxon>Bacilli</taxon>
        <taxon>Bacillales</taxon>
        <taxon>Bacillaceae</taxon>
        <taxon>Shouchella</taxon>
    </lineage>
</organism>
<keyword evidence="1" id="KW-1133">Transmembrane helix</keyword>
<feature type="transmembrane region" description="Helical" evidence="1">
    <location>
        <begin position="7"/>
        <end position="31"/>
    </location>
</feature>
<evidence type="ECO:0000313" key="3">
    <source>
        <dbReference type="EMBL" id="MBM7838911.1"/>
    </source>
</evidence>
<dbReference type="Proteomes" id="UP001179280">
    <property type="component" value="Unassembled WGS sequence"/>
</dbReference>
<dbReference type="InterPro" id="IPR001375">
    <property type="entry name" value="Peptidase_S9_cat"/>
</dbReference>
<dbReference type="Gene3D" id="3.40.50.1820">
    <property type="entry name" value="alpha/beta hydrolase"/>
    <property type="match status" value="1"/>
</dbReference>
<evidence type="ECO:0000313" key="4">
    <source>
        <dbReference type="Proteomes" id="UP001179280"/>
    </source>
</evidence>
<dbReference type="SUPFAM" id="SSF53474">
    <property type="entry name" value="alpha/beta-Hydrolases"/>
    <property type="match status" value="1"/>
</dbReference>
<gene>
    <name evidence="3" type="ORF">JOC54_002181</name>
</gene>
<reference evidence="3" key="1">
    <citation type="submission" date="2021-01" db="EMBL/GenBank/DDBJ databases">
        <title>Genomic Encyclopedia of Type Strains, Phase IV (KMG-IV): sequencing the most valuable type-strain genomes for metagenomic binning, comparative biology and taxonomic classification.</title>
        <authorList>
            <person name="Goeker M."/>
        </authorList>
    </citation>
    <scope>NUCLEOTIDE SEQUENCE</scope>
    <source>
        <strain evidence="3">DSM 21943</strain>
    </source>
</reference>
<feature type="domain" description="Peptidase S9 prolyl oligopeptidase catalytic" evidence="2">
    <location>
        <begin position="156"/>
        <end position="321"/>
    </location>
</feature>
<protein>
    <submittedName>
        <fullName evidence="3">Fermentation-respiration switch protein FrsA (DUF1100 family)</fullName>
    </submittedName>
</protein>
<keyword evidence="1" id="KW-0472">Membrane</keyword>
<evidence type="ECO:0000256" key="1">
    <source>
        <dbReference type="SAM" id="Phobius"/>
    </source>
</evidence>
<dbReference type="Pfam" id="PF00326">
    <property type="entry name" value="Peptidase_S9"/>
    <property type="match status" value="1"/>
</dbReference>
<dbReference type="EMBL" id="JAFBCV010000006">
    <property type="protein sequence ID" value="MBM7838911.1"/>
    <property type="molecule type" value="Genomic_DNA"/>
</dbReference>
<keyword evidence="4" id="KW-1185">Reference proteome</keyword>
<sequence length="322" mass="36191">MKRKSKVWVWTGSAVVLLGFGALIAASLYLFDMAIARDTDTFELYAGEEYNHVDEEVETMMELIEKGEAWLSQQEVEILEQVTDDGLTLYGRYIKNEQETDKLALLLHGYRGVSDQMGLAGALYAEQGFDLFIPDARAHGKSEGNFIGFGWPDRLDQINWLEKLIIEKGINQIVLHGESMGAATALMTAGEDKLPQQVKAVVADSPYTSVEDELSHQLENLFNVPSFPFIQLGSIITQIQAGYSFEEASALKQVKRNTPPLFLIHGDQDDLVPTYMSEELYAQATGETKLWIVSGADHVAAKFEKPEEYKERVLRFVHQYLD</sequence>
<dbReference type="PANTHER" id="PTHR43358">
    <property type="entry name" value="ALPHA/BETA-HYDROLASE"/>
    <property type="match status" value="1"/>
</dbReference>
<proteinExistence type="predicted"/>
<evidence type="ECO:0000259" key="2">
    <source>
        <dbReference type="Pfam" id="PF00326"/>
    </source>
</evidence>
<dbReference type="RefSeq" id="WP_204466288.1">
    <property type="nucleotide sequence ID" value="NZ_JAFBCV010000006.1"/>
</dbReference>
<comment type="caution">
    <text evidence="3">The sequence shown here is derived from an EMBL/GenBank/DDBJ whole genome shotgun (WGS) entry which is preliminary data.</text>
</comment>
<keyword evidence="1" id="KW-0812">Transmembrane</keyword>
<dbReference type="InterPro" id="IPR029058">
    <property type="entry name" value="AB_hydrolase_fold"/>
</dbReference>
<accession>A0ABS2STS9</accession>